<evidence type="ECO:0000313" key="1">
    <source>
        <dbReference type="EMBL" id="NYG01511.1"/>
    </source>
</evidence>
<proteinExistence type="predicted"/>
<comment type="caution">
    <text evidence="1">The sequence shown here is derived from an EMBL/GenBank/DDBJ whole genome shotgun (WGS) entry which is preliminary data.</text>
</comment>
<organism evidence="1 2">
    <name type="scientific">Pseudonocardia alni</name>
    <name type="common">Amycolata alni</name>
    <dbReference type="NCBI Taxonomy" id="33907"/>
    <lineage>
        <taxon>Bacteria</taxon>
        <taxon>Bacillati</taxon>
        <taxon>Actinomycetota</taxon>
        <taxon>Actinomycetes</taxon>
        <taxon>Pseudonocardiales</taxon>
        <taxon>Pseudonocardiaceae</taxon>
        <taxon>Pseudonocardia</taxon>
    </lineage>
</organism>
<name>A0A852W205_PSEA5</name>
<keyword evidence="2" id="KW-1185">Reference proteome</keyword>
<dbReference type="Proteomes" id="UP000549695">
    <property type="component" value="Unassembled WGS sequence"/>
</dbReference>
<accession>A0A852W205</accession>
<sequence length="37" mass="4041">MPETPAPRRRFDDLVAGTGTRFDGVRRVAPDTARSAP</sequence>
<evidence type="ECO:0000313" key="2">
    <source>
        <dbReference type="Proteomes" id="UP000549695"/>
    </source>
</evidence>
<reference evidence="1 2" key="1">
    <citation type="submission" date="2020-07" db="EMBL/GenBank/DDBJ databases">
        <title>Sequencing the genomes of 1000 actinobacteria strains.</title>
        <authorList>
            <person name="Klenk H.-P."/>
        </authorList>
    </citation>
    <scope>NUCLEOTIDE SEQUENCE [LARGE SCALE GENOMIC DNA]</scope>
    <source>
        <strain evidence="1 2">DSM 44749</strain>
    </source>
</reference>
<dbReference type="EMBL" id="JACCCZ010000001">
    <property type="protein sequence ID" value="NYG01511.1"/>
    <property type="molecule type" value="Genomic_DNA"/>
</dbReference>
<dbReference type="AlphaFoldDB" id="A0A852W205"/>
<protein>
    <submittedName>
        <fullName evidence="1">Uncharacterized protein</fullName>
    </submittedName>
</protein>
<gene>
    <name evidence="1" type="ORF">HDA37_001796</name>
</gene>